<dbReference type="InterPro" id="IPR012816">
    <property type="entry name" value="NADAR"/>
</dbReference>
<comment type="caution">
    <text evidence="4">The sequence shown here is derived from an EMBL/GenBank/DDBJ whole genome shotgun (WGS) entry which is preliminary data.</text>
</comment>
<dbReference type="Gene3D" id="1.10.357.40">
    <property type="entry name" value="YbiA-like"/>
    <property type="match status" value="1"/>
</dbReference>
<dbReference type="EMBL" id="PFOB01000027">
    <property type="protein sequence ID" value="PIZ63298.1"/>
    <property type="molecule type" value="Genomic_DNA"/>
</dbReference>
<dbReference type="InterPro" id="IPR037238">
    <property type="entry name" value="YbiA-like_sf"/>
</dbReference>
<accession>A0A2M7TZQ4</accession>
<feature type="domain" description="NADAR" evidence="3">
    <location>
        <begin position="82"/>
        <end position="225"/>
    </location>
</feature>
<proteinExistence type="predicted"/>
<dbReference type="NCBIfam" id="TIGR02464">
    <property type="entry name" value="ribofla_fusion"/>
    <property type="match status" value="1"/>
</dbReference>
<gene>
    <name evidence="4" type="ORF">COY16_02395</name>
</gene>
<evidence type="ECO:0000256" key="1">
    <source>
        <dbReference type="ARBA" id="ARBA00000022"/>
    </source>
</evidence>
<dbReference type="SUPFAM" id="SSF143990">
    <property type="entry name" value="YbiA-like"/>
    <property type="match status" value="1"/>
</dbReference>
<dbReference type="Pfam" id="PF08719">
    <property type="entry name" value="NADAR"/>
    <property type="match status" value="1"/>
</dbReference>
<dbReference type="CDD" id="cd15457">
    <property type="entry name" value="NADAR"/>
    <property type="match status" value="1"/>
</dbReference>
<evidence type="ECO:0000259" key="3">
    <source>
        <dbReference type="Pfam" id="PF08719"/>
    </source>
</evidence>
<dbReference type="AlphaFoldDB" id="A0A2M7TZQ4"/>
<organism evidence="4 5">
    <name type="scientific">Candidatus Roizmanbacteria bacterium CG_4_10_14_0_2_um_filter_39_13</name>
    <dbReference type="NCBI Taxonomy" id="1974825"/>
    <lineage>
        <taxon>Bacteria</taxon>
        <taxon>Candidatus Roizmaniibacteriota</taxon>
    </lineage>
</organism>
<protein>
    <recommendedName>
        <fullName evidence="3">NADAR domain-containing protein</fullName>
    </recommendedName>
</protein>
<dbReference type="Proteomes" id="UP000228503">
    <property type="component" value="Unassembled WGS sequence"/>
</dbReference>
<name>A0A2M7TZQ4_9BACT</name>
<evidence type="ECO:0000256" key="2">
    <source>
        <dbReference type="ARBA" id="ARBA00000751"/>
    </source>
</evidence>
<sequence>MTENPFEIKQLESLSEAAQAWHELRRNYGYEQIYQASEQALAGLALVATDCGPGPDHFVDIRQEQHINMFDLPTALFFKPSDKFGEVYGIFSGWFRVPAGYQYLGKNYRSLEHAYQASKFMRTSPALAQEIHEAKYPIKAKLIGRKEDNLPLIRTDWDEMKEMAMLAPAIAILHQHAPIRELLLSTGDAAIVEDTYGDPYWGRGPDFQGLNGLGRTWMMAREIIRLEKGVEVIQSICPHIA</sequence>
<comment type="catalytic activity">
    <reaction evidence="1">
        <text>5-amino-6-(5-phospho-D-ribosylamino)uracil + H2O = 5,6-diaminouracil + D-ribose 5-phosphate</text>
        <dbReference type="Rhea" id="RHEA:55020"/>
        <dbReference type="ChEBI" id="CHEBI:15377"/>
        <dbReference type="ChEBI" id="CHEBI:46252"/>
        <dbReference type="ChEBI" id="CHEBI:58453"/>
        <dbReference type="ChEBI" id="CHEBI:78346"/>
    </reaction>
</comment>
<reference evidence="5" key="1">
    <citation type="submission" date="2017-09" db="EMBL/GenBank/DDBJ databases">
        <title>Depth-based differentiation of microbial function through sediment-hosted aquifers and enrichment of novel symbionts in the deep terrestrial subsurface.</title>
        <authorList>
            <person name="Probst A.J."/>
            <person name="Ladd B."/>
            <person name="Jarett J.K."/>
            <person name="Geller-Mcgrath D.E."/>
            <person name="Sieber C.M.K."/>
            <person name="Emerson J.B."/>
            <person name="Anantharaman K."/>
            <person name="Thomas B.C."/>
            <person name="Malmstrom R."/>
            <person name="Stieglmeier M."/>
            <person name="Klingl A."/>
            <person name="Woyke T."/>
            <person name="Ryan C.M."/>
            <person name="Banfield J.F."/>
        </authorList>
    </citation>
    <scope>NUCLEOTIDE SEQUENCE [LARGE SCALE GENOMIC DNA]</scope>
</reference>
<evidence type="ECO:0000313" key="5">
    <source>
        <dbReference type="Proteomes" id="UP000228503"/>
    </source>
</evidence>
<evidence type="ECO:0000313" key="4">
    <source>
        <dbReference type="EMBL" id="PIZ63298.1"/>
    </source>
</evidence>
<comment type="catalytic activity">
    <reaction evidence="2">
        <text>2,5-diamino-6-hydroxy-4-(5-phosphoribosylamino)-pyrimidine + H2O = 2,5,6-triamino-4-hydroxypyrimidine + D-ribose 5-phosphate</text>
        <dbReference type="Rhea" id="RHEA:23436"/>
        <dbReference type="ChEBI" id="CHEBI:15377"/>
        <dbReference type="ChEBI" id="CHEBI:58614"/>
        <dbReference type="ChEBI" id="CHEBI:78346"/>
        <dbReference type="ChEBI" id="CHEBI:137796"/>
    </reaction>
</comment>